<accession>A0A7W3TJN5</accession>
<sequence length="411" mass="43830">MAFACVLAALPSPGRAQDTADGALTVVRAAHLVDVRHRRVIDDVAVVIAGGEIRSIETGAGMPMGAEVIDLGEVTLLPGLIDVHTHLLHEYDREHGDDDANRILEIVEMRAADRALLGARNARDMLEAGFTTVRDLGNSGINNDVALRDAIDGGWVPGPRMFVSTRALSPVGGQFQELVEAAQPLVAREYVQVDGPEQARRAVRQAIHDGADWIKVIVNSDSLMLSPGEMEAIVDEAHRAGVQVAAHATHGDAAAMIAVQAGVDSIEHGYTISDDVLAVMARKHIALVPTDSPTAEHHRARIRRAVAAGIRIAIGSDAYYRADGLTRGQVAARIYPRYVAAGMSNMDVLRSATLLPGELLAPRHPIGTIEAGARADLIAVRGDPLEDIGALEDVAFVMKEGRTVVNRLTRP</sequence>
<dbReference type="SUPFAM" id="SSF51556">
    <property type="entry name" value="Metallo-dependent hydrolases"/>
    <property type="match status" value="1"/>
</dbReference>
<dbReference type="Pfam" id="PF01979">
    <property type="entry name" value="Amidohydro_1"/>
    <property type="match status" value="1"/>
</dbReference>
<dbReference type="AlphaFoldDB" id="A0A7W3TJN5"/>
<dbReference type="CDD" id="cd01299">
    <property type="entry name" value="Met_dep_hydrolase_A"/>
    <property type="match status" value="1"/>
</dbReference>
<dbReference type="InterPro" id="IPR051781">
    <property type="entry name" value="Metallo-dep_Hydrolase"/>
</dbReference>
<keyword evidence="2" id="KW-0378">Hydrolase</keyword>
<dbReference type="GO" id="GO:0016810">
    <property type="term" value="F:hydrolase activity, acting on carbon-nitrogen (but not peptide) bonds"/>
    <property type="evidence" value="ECO:0007669"/>
    <property type="project" value="InterPro"/>
</dbReference>
<keyword evidence="3" id="KW-1185">Reference proteome</keyword>
<dbReference type="InterPro" id="IPR006680">
    <property type="entry name" value="Amidohydro-rel"/>
</dbReference>
<evidence type="ECO:0000313" key="2">
    <source>
        <dbReference type="EMBL" id="MBB1059560.1"/>
    </source>
</evidence>
<dbReference type="Gene3D" id="2.30.40.10">
    <property type="entry name" value="Urease, subunit C, domain 1"/>
    <property type="match status" value="2"/>
</dbReference>
<proteinExistence type="predicted"/>
<feature type="domain" description="Amidohydrolase-related" evidence="1">
    <location>
        <begin position="75"/>
        <end position="404"/>
    </location>
</feature>
<comment type="caution">
    <text evidence="2">The sequence shown here is derived from an EMBL/GenBank/DDBJ whole genome shotgun (WGS) entry which is preliminary data.</text>
</comment>
<organism evidence="2 3">
    <name type="scientific">Marilutibacter spongiae</name>
    <dbReference type="NCBI Taxonomy" id="2025720"/>
    <lineage>
        <taxon>Bacteria</taxon>
        <taxon>Pseudomonadati</taxon>
        <taxon>Pseudomonadota</taxon>
        <taxon>Gammaproteobacteria</taxon>
        <taxon>Lysobacterales</taxon>
        <taxon>Lysobacteraceae</taxon>
        <taxon>Marilutibacter</taxon>
    </lineage>
</organism>
<dbReference type="Proteomes" id="UP000523196">
    <property type="component" value="Unassembled WGS sequence"/>
</dbReference>
<dbReference type="InterPro" id="IPR057744">
    <property type="entry name" value="OTAase-like"/>
</dbReference>
<dbReference type="PANTHER" id="PTHR43135">
    <property type="entry name" value="ALPHA-D-RIBOSE 1-METHYLPHOSPHONATE 5-TRIPHOSPHATE DIPHOSPHATASE"/>
    <property type="match status" value="1"/>
</dbReference>
<dbReference type="PANTHER" id="PTHR43135:SF3">
    <property type="entry name" value="ALPHA-D-RIBOSE 1-METHYLPHOSPHONATE 5-TRIPHOSPHATE DIPHOSPHATASE"/>
    <property type="match status" value="1"/>
</dbReference>
<name>A0A7W3TJN5_9GAMM</name>
<gene>
    <name evidence="2" type="ORF">H4F98_03120</name>
</gene>
<dbReference type="SUPFAM" id="SSF51338">
    <property type="entry name" value="Composite domain of metallo-dependent hydrolases"/>
    <property type="match status" value="2"/>
</dbReference>
<evidence type="ECO:0000313" key="3">
    <source>
        <dbReference type="Proteomes" id="UP000523196"/>
    </source>
</evidence>
<evidence type="ECO:0000259" key="1">
    <source>
        <dbReference type="Pfam" id="PF01979"/>
    </source>
</evidence>
<dbReference type="Gene3D" id="3.20.20.140">
    <property type="entry name" value="Metal-dependent hydrolases"/>
    <property type="match status" value="2"/>
</dbReference>
<reference evidence="2 3" key="1">
    <citation type="submission" date="2020-08" db="EMBL/GenBank/DDBJ databases">
        <authorList>
            <person name="Xu S."/>
            <person name="Li A."/>
        </authorList>
    </citation>
    <scope>NUCLEOTIDE SEQUENCE [LARGE SCALE GENOMIC DNA]</scope>
    <source>
        <strain evidence="2 3">119BY6-57</strain>
    </source>
</reference>
<dbReference type="InterPro" id="IPR032466">
    <property type="entry name" value="Metal_Hydrolase"/>
</dbReference>
<protein>
    <submittedName>
        <fullName evidence="2">Amidohydrolase family protein</fullName>
    </submittedName>
</protein>
<dbReference type="InterPro" id="IPR011059">
    <property type="entry name" value="Metal-dep_hydrolase_composite"/>
</dbReference>
<dbReference type="EMBL" id="JACHTF010000002">
    <property type="protein sequence ID" value="MBB1059560.1"/>
    <property type="molecule type" value="Genomic_DNA"/>
</dbReference>